<gene>
    <name evidence="2" type="ORF">GCM10010307_60310</name>
</gene>
<comment type="caution">
    <text evidence="2">The sequence shown here is derived from an EMBL/GenBank/DDBJ whole genome shotgun (WGS) entry which is preliminary data.</text>
</comment>
<sequence length="78" mass="8508">MGVSEQWSVTAWEFEYDLYTDLPVRGTLLAAPAKRSRRRSAARNARERPPGSGACREAAARARFAPGESAGLSGLRWG</sequence>
<evidence type="ECO:0000313" key="3">
    <source>
        <dbReference type="Proteomes" id="UP001500151"/>
    </source>
</evidence>
<proteinExistence type="predicted"/>
<evidence type="ECO:0000256" key="1">
    <source>
        <dbReference type="SAM" id="MobiDB-lite"/>
    </source>
</evidence>
<accession>A0ABN3RF74</accession>
<name>A0ABN3RF74_9ACTN</name>
<protein>
    <submittedName>
        <fullName evidence="2">Uncharacterized protein</fullName>
    </submittedName>
</protein>
<keyword evidence="3" id="KW-1185">Reference proteome</keyword>
<organism evidence="2 3">
    <name type="scientific">Streptomyces vastus</name>
    <dbReference type="NCBI Taxonomy" id="285451"/>
    <lineage>
        <taxon>Bacteria</taxon>
        <taxon>Bacillati</taxon>
        <taxon>Actinomycetota</taxon>
        <taxon>Actinomycetes</taxon>
        <taxon>Kitasatosporales</taxon>
        <taxon>Streptomycetaceae</taxon>
        <taxon>Streptomyces</taxon>
    </lineage>
</organism>
<evidence type="ECO:0000313" key="2">
    <source>
        <dbReference type="EMBL" id="GAA2650849.1"/>
    </source>
</evidence>
<dbReference type="EMBL" id="BAAASJ010000097">
    <property type="protein sequence ID" value="GAA2650849.1"/>
    <property type="molecule type" value="Genomic_DNA"/>
</dbReference>
<feature type="region of interest" description="Disordered" evidence="1">
    <location>
        <begin position="33"/>
        <end position="60"/>
    </location>
</feature>
<reference evidence="2 3" key="1">
    <citation type="journal article" date="2019" name="Int. J. Syst. Evol. Microbiol.">
        <title>The Global Catalogue of Microorganisms (GCM) 10K type strain sequencing project: providing services to taxonomists for standard genome sequencing and annotation.</title>
        <authorList>
            <consortium name="The Broad Institute Genomics Platform"/>
            <consortium name="The Broad Institute Genome Sequencing Center for Infectious Disease"/>
            <person name="Wu L."/>
            <person name="Ma J."/>
        </authorList>
    </citation>
    <scope>NUCLEOTIDE SEQUENCE [LARGE SCALE GENOMIC DNA]</scope>
    <source>
        <strain evidence="2 3">JCM 4524</strain>
    </source>
</reference>
<feature type="compositionally biased region" description="Low complexity" evidence="1">
    <location>
        <begin position="50"/>
        <end position="60"/>
    </location>
</feature>
<dbReference type="Proteomes" id="UP001500151">
    <property type="component" value="Unassembled WGS sequence"/>
</dbReference>